<feature type="domain" description="Glycosyl transferase family 1" evidence="2">
    <location>
        <begin position="190"/>
        <end position="333"/>
    </location>
</feature>
<dbReference type="Proteomes" id="UP000256869">
    <property type="component" value="Unassembled WGS sequence"/>
</dbReference>
<dbReference type="PANTHER" id="PTHR46401">
    <property type="entry name" value="GLYCOSYLTRANSFERASE WBBK-RELATED"/>
    <property type="match status" value="1"/>
</dbReference>
<evidence type="ECO:0000313" key="5">
    <source>
        <dbReference type="Proteomes" id="UP000256869"/>
    </source>
</evidence>
<sequence>MNIYVNARFLTQTVTGVQRYAIELIKQWDQLLEEEPDDRRFYSITLLSPPGAIHELDLKHIKVRRVGSFGGHAWEQLILPYYARKGLLINLCNTGPIWKRKQIATMHDTAVFDHPEAYSFLFRSLYRFIQKSLGKRAQRVLTVSQFSKSRLIANCRIKEDKIRVVSLGMEHMQKLDSDREMLSLHELVSKGYVLAVSSMNPTKNFPNIVRAIEMLNEVDYQIVIAGGTNGKVFGTANVPHSDKLKWVGYVTDPQLKALYDGAACFIFPSTYEGFGLPPLEAMTCGAPVIVSRSASLPEVCGEATLYCDPIDPRDIAEKIDQVMASSELRQSLRLKGLRRAAQFSWNKCAKETWEAVKEVVHT</sequence>
<dbReference type="Gene3D" id="3.40.50.2000">
    <property type="entry name" value="Glycogen Phosphorylase B"/>
    <property type="match status" value="2"/>
</dbReference>
<evidence type="ECO:0000259" key="2">
    <source>
        <dbReference type="Pfam" id="PF00534"/>
    </source>
</evidence>
<comment type="caution">
    <text evidence="4">The sequence shown here is derived from an EMBL/GenBank/DDBJ whole genome shotgun (WGS) entry which is preliminary data.</text>
</comment>
<reference evidence="4 5" key="1">
    <citation type="submission" date="2018-07" db="EMBL/GenBank/DDBJ databases">
        <title>Genomic Encyclopedia of Type Strains, Phase III (KMG-III): the genomes of soil and plant-associated and newly described type strains.</title>
        <authorList>
            <person name="Whitman W."/>
        </authorList>
    </citation>
    <scope>NUCLEOTIDE SEQUENCE [LARGE SCALE GENOMIC DNA]</scope>
    <source>
        <strain evidence="4 5">CECT 8236</strain>
    </source>
</reference>
<feature type="domain" description="Glycosyltransferase subfamily 4-like N-terminal" evidence="3">
    <location>
        <begin position="99"/>
        <end position="168"/>
    </location>
</feature>
<accession>A0A3D9ITG7</accession>
<evidence type="ECO:0000259" key="3">
    <source>
        <dbReference type="Pfam" id="PF13439"/>
    </source>
</evidence>
<organism evidence="4 5">
    <name type="scientific">Cohnella lupini</name>
    <dbReference type="NCBI Taxonomy" id="1294267"/>
    <lineage>
        <taxon>Bacteria</taxon>
        <taxon>Bacillati</taxon>
        <taxon>Bacillota</taxon>
        <taxon>Bacilli</taxon>
        <taxon>Bacillales</taxon>
        <taxon>Paenibacillaceae</taxon>
        <taxon>Cohnella</taxon>
    </lineage>
</organism>
<dbReference type="InterPro" id="IPR028098">
    <property type="entry name" value="Glyco_trans_4-like_N"/>
</dbReference>
<dbReference type="OrthoDB" id="9797829at2"/>
<evidence type="ECO:0000313" key="4">
    <source>
        <dbReference type="EMBL" id="RED65083.1"/>
    </source>
</evidence>
<keyword evidence="5" id="KW-1185">Reference proteome</keyword>
<evidence type="ECO:0000256" key="1">
    <source>
        <dbReference type="ARBA" id="ARBA00022679"/>
    </source>
</evidence>
<dbReference type="AlphaFoldDB" id="A0A3D9ITG7"/>
<dbReference type="GO" id="GO:0009103">
    <property type="term" value="P:lipopolysaccharide biosynthetic process"/>
    <property type="evidence" value="ECO:0007669"/>
    <property type="project" value="TreeGrafter"/>
</dbReference>
<keyword evidence="1 4" id="KW-0808">Transferase</keyword>
<proteinExistence type="predicted"/>
<protein>
    <submittedName>
        <fullName evidence="4">Glycosyltransferase involved in cell wall biosynthesis</fullName>
    </submittedName>
</protein>
<dbReference type="InterPro" id="IPR001296">
    <property type="entry name" value="Glyco_trans_1"/>
</dbReference>
<dbReference type="CDD" id="cd03809">
    <property type="entry name" value="GT4_MtfB-like"/>
    <property type="match status" value="1"/>
</dbReference>
<name>A0A3D9ITG7_9BACL</name>
<gene>
    <name evidence="4" type="ORF">DFP95_102505</name>
</gene>
<dbReference type="RefSeq" id="WP_115991811.1">
    <property type="nucleotide sequence ID" value="NZ_QRDY01000002.1"/>
</dbReference>
<dbReference type="Pfam" id="PF13439">
    <property type="entry name" value="Glyco_transf_4"/>
    <property type="match status" value="1"/>
</dbReference>
<dbReference type="Pfam" id="PF00534">
    <property type="entry name" value="Glycos_transf_1"/>
    <property type="match status" value="1"/>
</dbReference>
<dbReference type="SUPFAM" id="SSF53756">
    <property type="entry name" value="UDP-Glycosyltransferase/glycogen phosphorylase"/>
    <property type="match status" value="1"/>
</dbReference>
<dbReference type="EMBL" id="QRDY01000002">
    <property type="protein sequence ID" value="RED65083.1"/>
    <property type="molecule type" value="Genomic_DNA"/>
</dbReference>
<dbReference type="GO" id="GO:0016757">
    <property type="term" value="F:glycosyltransferase activity"/>
    <property type="evidence" value="ECO:0007669"/>
    <property type="project" value="InterPro"/>
</dbReference>
<dbReference type="PANTHER" id="PTHR46401:SF2">
    <property type="entry name" value="GLYCOSYLTRANSFERASE WBBK-RELATED"/>
    <property type="match status" value="1"/>
</dbReference>